<dbReference type="GO" id="GO:0034625">
    <property type="term" value="P:fatty acid elongation, monounsaturated fatty acid"/>
    <property type="evidence" value="ECO:0007669"/>
    <property type="project" value="TreeGrafter"/>
</dbReference>
<organism evidence="11 12">
    <name type="scientific">Chironomus riparius</name>
    <dbReference type="NCBI Taxonomy" id="315576"/>
    <lineage>
        <taxon>Eukaryota</taxon>
        <taxon>Metazoa</taxon>
        <taxon>Ecdysozoa</taxon>
        <taxon>Arthropoda</taxon>
        <taxon>Hexapoda</taxon>
        <taxon>Insecta</taxon>
        <taxon>Pterygota</taxon>
        <taxon>Neoptera</taxon>
        <taxon>Endopterygota</taxon>
        <taxon>Diptera</taxon>
        <taxon>Nematocera</taxon>
        <taxon>Chironomoidea</taxon>
        <taxon>Chironomidae</taxon>
        <taxon>Chironominae</taxon>
        <taxon>Chironomus</taxon>
    </lineage>
</organism>
<evidence type="ECO:0000256" key="4">
    <source>
        <dbReference type="ARBA" id="ARBA00022692"/>
    </source>
</evidence>
<dbReference type="InterPro" id="IPR002076">
    <property type="entry name" value="ELO_fam"/>
</dbReference>
<keyword evidence="7 10" id="KW-0443">Lipid metabolism</keyword>
<keyword evidence="3 10" id="KW-0808">Transferase</keyword>
<dbReference type="AlphaFoldDB" id="A0A9N9RSM1"/>
<evidence type="ECO:0000256" key="1">
    <source>
        <dbReference type="ARBA" id="ARBA00004141"/>
    </source>
</evidence>
<keyword evidence="8 10" id="KW-0472">Membrane</keyword>
<evidence type="ECO:0000256" key="9">
    <source>
        <dbReference type="ARBA" id="ARBA00023160"/>
    </source>
</evidence>
<dbReference type="InterPro" id="IPR030457">
    <property type="entry name" value="ELO_CS"/>
</dbReference>
<dbReference type="GO" id="GO:0005789">
    <property type="term" value="C:endoplasmic reticulum membrane"/>
    <property type="evidence" value="ECO:0007669"/>
    <property type="project" value="TreeGrafter"/>
</dbReference>
<comment type="similarity">
    <text evidence="10">Belongs to the ELO family.</text>
</comment>
<evidence type="ECO:0000313" key="12">
    <source>
        <dbReference type="Proteomes" id="UP001153620"/>
    </source>
</evidence>
<evidence type="ECO:0000256" key="6">
    <source>
        <dbReference type="ARBA" id="ARBA00022989"/>
    </source>
</evidence>
<accession>A0A9N9RSM1</accession>
<dbReference type="GO" id="GO:0034626">
    <property type="term" value="P:fatty acid elongation, polyunsaturated fatty acid"/>
    <property type="evidence" value="ECO:0007669"/>
    <property type="project" value="TreeGrafter"/>
</dbReference>
<protein>
    <recommendedName>
        <fullName evidence="10">Elongation of very long chain fatty acids protein</fullName>
        <ecNumber evidence="10">2.3.1.199</ecNumber>
    </recommendedName>
    <alternativeName>
        <fullName evidence="10">Very-long-chain 3-oxoacyl-CoA synthase</fullName>
    </alternativeName>
</protein>
<dbReference type="PANTHER" id="PTHR11157:SF164">
    <property type="entry name" value="ELONGATION OF VERY LONG CHAIN FATTY ACIDS PROTEIN"/>
    <property type="match status" value="1"/>
</dbReference>
<keyword evidence="9 10" id="KW-0275">Fatty acid biosynthesis</keyword>
<keyword evidence="6 10" id="KW-1133">Transmembrane helix</keyword>
<keyword evidence="12" id="KW-1185">Reference proteome</keyword>
<feature type="transmembrane region" description="Helical" evidence="10">
    <location>
        <begin position="202"/>
        <end position="219"/>
    </location>
</feature>
<feature type="transmembrane region" description="Helical" evidence="10">
    <location>
        <begin position="225"/>
        <end position="246"/>
    </location>
</feature>
<dbReference type="OrthoDB" id="434092at2759"/>
<dbReference type="GO" id="GO:0009922">
    <property type="term" value="F:fatty acid elongase activity"/>
    <property type="evidence" value="ECO:0007669"/>
    <property type="project" value="UniProtKB-EC"/>
</dbReference>
<keyword evidence="4 10" id="KW-0812">Transmembrane</keyword>
<feature type="transmembrane region" description="Helical" evidence="10">
    <location>
        <begin position="140"/>
        <end position="157"/>
    </location>
</feature>
<evidence type="ECO:0000256" key="2">
    <source>
        <dbReference type="ARBA" id="ARBA00022516"/>
    </source>
</evidence>
<keyword evidence="2 10" id="KW-0444">Lipid biosynthesis</keyword>
<comment type="subcellular location">
    <subcellularLocation>
        <location evidence="1">Membrane</location>
        <topology evidence="1">Multi-pass membrane protein</topology>
    </subcellularLocation>
</comment>
<name>A0A9N9RSM1_9DIPT</name>
<dbReference type="GO" id="GO:0019367">
    <property type="term" value="P:fatty acid elongation, saturated fatty acid"/>
    <property type="evidence" value="ECO:0007669"/>
    <property type="project" value="TreeGrafter"/>
</dbReference>
<evidence type="ECO:0000256" key="5">
    <source>
        <dbReference type="ARBA" id="ARBA00022832"/>
    </source>
</evidence>
<reference evidence="11" key="2">
    <citation type="submission" date="2022-10" db="EMBL/GenBank/DDBJ databases">
        <authorList>
            <consortium name="ENA_rothamsted_submissions"/>
            <consortium name="culmorum"/>
            <person name="King R."/>
        </authorList>
    </citation>
    <scope>NUCLEOTIDE SEQUENCE</scope>
</reference>
<evidence type="ECO:0000256" key="3">
    <source>
        <dbReference type="ARBA" id="ARBA00022679"/>
    </source>
</evidence>
<feature type="transmembrane region" description="Helical" evidence="10">
    <location>
        <begin position="16"/>
        <end position="37"/>
    </location>
</feature>
<gene>
    <name evidence="11" type="ORF">CHIRRI_LOCUS5582</name>
</gene>
<dbReference type="GO" id="GO:0030148">
    <property type="term" value="P:sphingolipid biosynthetic process"/>
    <property type="evidence" value="ECO:0007669"/>
    <property type="project" value="TreeGrafter"/>
</dbReference>
<keyword evidence="5 10" id="KW-0276">Fatty acid metabolism</keyword>
<comment type="catalytic activity">
    <reaction evidence="10">
        <text>a very-long-chain acyl-CoA + malonyl-CoA + H(+) = a very-long-chain 3-oxoacyl-CoA + CO2 + CoA</text>
        <dbReference type="Rhea" id="RHEA:32727"/>
        <dbReference type="ChEBI" id="CHEBI:15378"/>
        <dbReference type="ChEBI" id="CHEBI:16526"/>
        <dbReference type="ChEBI" id="CHEBI:57287"/>
        <dbReference type="ChEBI" id="CHEBI:57384"/>
        <dbReference type="ChEBI" id="CHEBI:90725"/>
        <dbReference type="ChEBI" id="CHEBI:90736"/>
        <dbReference type="EC" id="2.3.1.199"/>
    </reaction>
</comment>
<dbReference type="Pfam" id="PF01151">
    <property type="entry name" value="ELO"/>
    <property type="match status" value="1"/>
</dbReference>
<reference evidence="11" key="1">
    <citation type="submission" date="2022-01" db="EMBL/GenBank/DDBJ databases">
        <authorList>
            <person name="King R."/>
        </authorList>
    </citation>
    <scope>NUCLEOTIDE SEQUENCE</scope>
</reference>
<evidence type="ECO:0000256" key="10">
    <source>
        <dbReference type="RuleBase" id="RU361115"/>
    </source>
</evidence>
<dbReference type="EMBL" id="OU895878">
    <property type="protein sequence ID" value="CAG9802676.1"/>
    <property type="molecule type" value="Genomic_DNA"/>
</dbReference>
<proteinExistence type="inferred from homology"/>
<feature type="transmembrane region" description="Helical" evidence="10">
    <location>
        <begin position="163"/>
        <end position="182"/>
    </location>
</feature>
<dbReference type="EC" id="2.3.1.199" evidence="10"/>
<dbReference type="PANTHER" id="PTHR11157">
    <property type="entry name" value="FATTY ACID ACYL TRANSFERASE-RELATED"/>
    <property type="match status" value="1"/>
</dbReference>
<evidence type="ECO:0000313" key="11">
    <source>
        <dbReference type="EMBL" id="CAG9802676.1"/>
    </source>
</evidence>
<dbReference type="GO" id="GO:0042761">
    <property type="term" value="P:very long-chain fatty acid biosynthetic process"/>
    <property type="evidence" value="ECO:0007669"/>
    <property type="project" value="TreeGrafter"/>
</dbReference>
<sequence length="261" mass="30737">MELILPPAKYDLVESWVFFGANPVPVLTIFAVYFILLKVGPMLMANRQPFKLTTTIRIYNIVQILGCAYFSSLSHLKFNYSPLKSIWKCETNDMYISSHEDVVEIYHLNWLFYWLRLIELLETMFFIMRKKQEQISFLHVYHHISTLFFLYIAYRYSAEVMDMFIIILNNDVHILMYIYYFLSSFRQLQPSLSKLKPIMTTIQIVQLVLIFGQCIAVRACGISNGIFSIAIFNVAVLLVFFGNFYYQSYMKKKAIKEGKSE</sequence>
<evidence type="ECO:0000256" key="8">
    <source>
        <dbReference type="ARBA" id="ARBA00023136"/>
    </source>
</evidence>
<evidence type="ECO:0000256" key="7">
    <source>
        <dbReference type="ARBA" id="ARBA00023098"/>
    </source>
</evidence>
<dbReference type="Proteomes" id="UP001153620">
    <property type="component" value="Chromosome 2"/>
</dbReference>
<dbReference type="PROSITE" id="PS01188">
    <property type="entry name" value="ELO"/>
    <property type="match status" value="1"/>
</dbReference>